<dbReference type="Gene3D" id="3.60.40.10">
    <property type="entry name" value="PPM-type phosphatase domain"/>
    <property type="match status" value="1"/>
</dbReference>
<dbReference type="InterPro" id="IPR015655">
    <property type="entry name" value="PP2C"/>
</dbReference>
<evidence type="ECO:0000259" key="6">
    <source>
        <dbReference type="PROSITE" id="PS51746"/>
    </source>
</evidence>
<keyword evidence="3 4" id="KW-0904">Protein phosphatase</keyword>
<keyword evidence="1" id="KW-0479">Metal-binding</keyword>
<evidence type="ECO:0000256" key="5">
    <source>
        <dbReference type="SAM" id="MobiDB-lite"/>
    </source>
</evidence>
<dbReference type="InterPro" id="IPR000222">
    <property type="entry name" value="PP2C_BS"/>
</dbReference>
<evidence type="ECO:0000313" key="7">
    <source>
        <dbReference type="EMBL" id="ORC93649.1"/>
    </source>
</evidence>
<reference evidence="7 8" key="1">
    <citation type="submission" date="2017-03" db="EMBL/GenBank/DDBJ databases">
        <title>An alternative strategy for trypanosome survival in the mammalian bloodstream revealed through genome and transcriptome analysis of the ubiquitous bovine parasite Trypanosoma (Megatrypanum) theileri.</title>
        <authorList>
            <person name="Kelly S."/>
            <person name="Ivens A."/>
            <person name="Mott A."/>
            <person name="O'Neill E."/>
            <person name="Emms D."/>
            <person name="Macleod O."/>
            <person name="Voorheis P."/>
            <person name="Matthews J."/>
            <person name="Matthews K."/>
            <person name="Carrington M."/>
        </authorList>
    </citation>
    <scope>NUCLEOTIDE SEQUENCE [LARGE SCALE GENOMIC DNA]</scope>
    <source>
        <strain evidence="7">Edinburgh</strain>
    </source>
</reference>
<dbReference type="GO" id="GO:0004722">
    <property type="term" value="F:protein serine/threonine phosphatase activity"/>
    <property type="evidence" value="ECO:0007669"/>
    <property type="project" value="InterPro"/>
</dbReference>
<proteinExistence type="inferred from homology"/>
<evidence type="ECO:0000313" key="8">
    <source>
        <dbReference type="Proteomes" id="UP000192257"/>
    </source>
</evidence>
<dbReference type="InterPro" id="IPR001932">
    <property type="entry name" value="PPM-type_phosphatase-like_dom"/>
</dbReference>
<dbReference type="OrthoDB" id="10264738at2759"/>
<dbReference type="AlphaFoldDB" id="A0A1X0PAN4"/>
<dbReference type="SUPFAM" id="SSF81606">
    <property type="entry name" value="PP2C-like"/>
    <property type="match status" value="1"/>
</dbReference>
<dbReference type="EMBL" id="NBCO01000001">
    <property type="protein sequence ID" value="ORC93649.1"/>
    <property type="molecule type" value="Genomic_DNA"/>
</dbReference>
<evidence type="ECO:0000256" key="4">
    <source>
        <dbReference type="RuleBase" id="RU003465"/>
    </source>
</evidence>
<evidence type="ECO:0000256" key="3">
    <source>
        <dbReference type="ARBA" id="ARBA00022912"/>
    </source>
</evidence>
<comment type="similarity">
    <text evidence="4">Belongs to the PP2C family.</text>
</comment>
<organism evidence="7 8">
    <name type="scientific">Trypanosoma theileri</name>
    <dbReference type="NCBI Taxonomy" id="67003"/>
    <lineage>
        <taxon>Eukaryota</taxon>
        <taxon>Discoba</taxon>
        <taxon>Euglenozoa</taxon>
        <taxon>Kinetoplastea</taxon>
        <taxon>Metakinetoplastina</taxon>
        <taxon>Trypanosomatida</taxon>
        <taxon>Trypanosomatidae</taxon>
        <taxon>Trypanosoma</taxon>
    </lineage>
</organism>
<dbReference type="SMART" id="SM00332">
    <property type="entry name" value="PP2Cc"/>
    <property type="match status" value="1"/>
</dbReference>
<dbReference type="CDD" id="cd00143">
    <property type="entry name" value="PP2Cc"/>
    <property type="match status" value="1"/>
</dbReference>
<evidence type="ECO:0000256" key="2">
    <source>
        <dbReference type="ARBA" id="ARBA00022801"/>
    </source>
</evidence>
<gene>
    <name evidence="7" type="ORF">TM35_000015260</name>
</gene>
<dbReference type="RefSeq" id="XP_028887715.1">
    <property type="nucleotide sequence ID" value="XM_029021207.1"/>
</dbReference>
<dbReference type="Proteomes" id="UP000192257">
    <property type="component" value="Unassembled WGS sequence"/>
</dbReference>
<feature type="region of interest" description="Disordered" evidence="5">
    <location>
        <begin position="299"/>
        <end position="320"/>
    </location>
</feature>
<feature type="domain" description="PPM-type phosphatase" evidence="6">
    <location>
        <begin position="33"/>
        <end position="293"/>
    </location>
</feature>
<dbReference type="PROSITE" id="PS51746">
    <property type="entry name" value="PPM_2"/>
    <property type="match status" value="1"/>
</dbReference>
<dbReference type="PROSITE" id="PS01032">
    <property type="entry name" value="PPM_1"/>
    <property type="match status" value="1"/>
</dbReference>
<dbReference type="InterPro" id="IPR036457">
    <property type="entry name" value="PPM-type-like_dom_sf"/>
</dbReference>
<protein>
    <recommendedName>
        <fullName evidence="6">PPM-type phosphatase domain-containing protein</fullName>
    </recommendedName>
</protein>
<comment type="caution">
    <text evidence="7">The sequence shown here is derived from an EMBL/GenBank/DDBJ whole genome shotgun (WGS) entry which is preliminary data.</text>
</comment>
<dbReference type="STRING" id="67003.A0A1X0PAN4"/>
<keyword evidence="8" id="KW-1185">Reference proteome</keyword>
<sequence length="320" mass="34883">MSKDNNGRKESATSAAVSHQRPRFTQSVWRIFEYGVSSEQGSRKTMEDQHAMVAETIPFFGVYDGHGGTQCAEFLRDNLHTFILSRPDVMTDPEHAIRAGIATAERVFLAKCANEKIESGSTCAIAMIVDDTLVTGNVGDTEIVLCRAGSPLLLSTKHSLHCNVSEGERVKACGGRIISNRVGHPKFNPQVLSLGITRAIGDAGFKLDEYTDGKPSGVIADAETRSTKLTDEDEFLIIGCDGLWDVMSYDRVVQFCSQLAAENVPAQEITDRLCQEALRQGSTDNVTCVYINIKAKGSNSNEWRPESAASSSSRKERLGT</sequence>
<name>A0A1X0PAN4_9TRYP</name>
<keyword evidence="2 4" id="KW-0378">Hydrolase</keyword>
<evidence type="ECO:0000256" key="1">
    <source>
        <dbReference type="ARBA" id="ARBA00022723"/>
    </source>
</evidence>
<dbReference type="Pfam" id="PF00481">
    <property type="entry name" value="PP2C"/>
    <property type="match status" value="1"/>
</dbReference>
<dbReference type="VEuPathDB" id="TriTrypDB:TM35_000015260"/>
<dbReference type="PANTHER" id="PTHR47992">
    <property type="entry name" value="PROTEIN PHOSPHATASE"/>
    <property type="match status" value="1"/>
</dbReference>
<dbReference type="GeneID" id="39980987"/>
<dbReference type="GO" id="GO:0046872">
    <property type="term" value="F:metal ion binding"/>
    <property type="evidence" value="ECO:0007669"/>
    <property type="project" value="UniProtKB-KW"/>
</dbReference>
<accession>A0A1X0PAN4</accession>